<evidence type="ECO:0000313" key="6">
    <source>
        <dbReference type="EMBL" id="SCZ87062.1"/>
    </source>
</evidence>
<evidence type="ECO:0000256" key="2">
    <source>
        <dbReference type="ARBA" id="ARBA00023015"/>
    </source>
</evidence>
<evidence type="ECO:0000256" key="1">
    <source>
        <dbReference type="ARBA" id="ARBA00009437"/>
    </source>
</evidence>
<evidence type="ECO:0000256" key="3">
    <source>
        <dbReference type="ARBA" id="ARBA00023125"/>
    </source>
</evidence>
<comment type="similarity">
    <text evidence="1">Belongs to the LysR transcriptional regulatory family.</text>
</comment>
<reference evidence="6 7" key="1">
    <citation type="submission" date="2016-10" db="EMBL/GenBank/DDBJ databases">
        <authorList>
            <person name="de Groot N.N."/>
        </authorList>
    </citation>
    <scope>NUCLEOTIDE SEQUENCE [LARGE SCALE GENOMIC DNA]</scope>
    <source>
        <strain evidence="6">1</strain>
    </source>
</reference>
<dbReference type="Pfam" id="PF03466">
    <property type="entry name" value="LysR_substrate"/>
    <property type="match status" value="1"/>
</dbReference>
<keyword evidence="7" id="KW-1185">Reference proteome</keyword>
<dbReference type="Proteomes" id="UP000198729">
    <property type="component" value="Unassembled WGS sequence"/>
</dbReference>
<gene>
    <name evidence="6" type="primary">cysB</name>
    <name evidence="6" type="ORF">NSMM_90029</name>
</gene>
<dbReference type="SUPFAM" id="SSF46785">
    <property type="entry name" value="Winged helix' DNA-binding domain"/>
    <property type="match status" value="1"/>
</dbReference>
<dbReference type="NCBIfam" id="NF009327">
    <property type="entry name" value="PRK12684.1"/>
    <property type="match status" value="1"/>
</dbReference>
<organism evidence="6 7">
    <name type="scientific">Nitrosomonas mobilis</name>
    <dbReference type="NCBI Taxonomy" id="51642"/>
    <lineage>
        <taxon>Bacteria</taxon>
        <taxon>Pseudomonadati</taxon>
        <taxon>Pseudomonadota</taxon>
        <taxon>Betaproteobacteria</taxon>
        <taxon>Nitrosomonadales</taxon>
        <taxon>Nitrosomonadaceae</taxon>
        <taxon>Nitrosomonas</taxon>
    </lineage>
</organism>
<dbReference type="PROSITE" id="PS50931">
    <property type="entry name" value="HTH_LYSR"/>
    <property type="match status" value="1"/>
</dbReference>
<dbReference type="RefSeq" id="WP_090288446.1">
    <property type="nucleotide sequence ID" value="NZ_FMWO01000102.1"/>
</dbReference>
<dbReference type="OrthoDB" id="5297026at2"/>
<dbReference type="STRING" id="51642.NSMM_90029"/>
<dbReference type="PRINTS" id="PR00039">
    <property type="entry name" value="HTHLYSR"/>
</dbReference>
<sequence length="313" mass="35188">MKLQQLRYLHEVARQGLNLSRAAEKLSTSQPGISRQIQLLEKELGVEIFIRHGKRFTGITPPGQTILTITEKMLQEAENLKKIGEEFSDQESGSLIIATTHTQARYALPVVIRRFIERYPKIKLTLRQGSPLEIATWVTAGEADIAIATEAIELFDELNMLPCYQWNRSIVVPPGHPLLTDETLTLEAIAQYNIVTYDFAFTGRSKINQAFAAKGLTPNVVLSAIDADVIKTYVEIGLGVGILASMAFDPQRDNRLRAINAAHLFEPSTTRIGISRNCYIRNYIYDFIEMFAPHLSRQTIQQILSTKMRENAG</sequence>
<accession>A0A1G5SIZ5</accession>
<dbReference type="GO" id="GO:0003700">
    <property type="term" value="F:DNA-binding transcription factor activity"/>
    <property type="evidence" value="ECO:0007669"/>
    <property type="project" value="InterPro"/>
</dbReference>
<protein>
    <submittedName>
        <fullName evidence="6">DNA-binding transcriptional dual regulator, O-acetyl-L-serine-binding</fullName>
    </submittedName>
</protein>
<name>A0A1G5SIZ5_9PROT</name>
<dbReference type="InterPro" id="IPR000847">
    <property type="entry name" value="LysR_HTH_N"/>
</dbReference>
<evidence type="ECO:0000256" key="4">
    <source>
        <dbReference type="ARBA" id="ARBA00023163"/>
    </source>
</evidence>
<dbReference type="AlphaFoldDB" id="A0A1G5SIZ5"/>
<evidence type="ECO:0000313" key="7">
    <source>
        <dbReference type="Proteomes" id="UP000198729"/>
    </source>
</evidence>
<dbReference type="InterPro" id="IPR036390">
    <property type="entry name" value="WH_DNA-bd_sf"/>
</dbReference>
<dbReference type="GO" id="GO:0019344">
    <property type="term" value="P:cysteine biosynthetic process"/>
    <property type="evidence" value="ECO:0007669"/>
    <property type="project" value="TreeGrafter"/>
</dbReference>
<dbReference type="InterPro" id="IPR036388">
    <property type="entry name" value="WH-like_DNA-bd_sf"/>
</dbReference>
<dbReference type="PANTHER" id="PTHR30126:SF6">
    <property type="entry name" value="HTH-TYPE TRANSCRIPTIONAL REGULATOR CYSB-RELATED"/>
    <property type="match status" value="1"/>
</dbReference>
<evidence type="ECO:0000259" key="5">
    <source>
        <dbReference type="PROSITE" id="PS50931"/>
    </source>
</evidence>
<keyword evidence="4" id="KW-0804">Transcription</keyword>
<dbReference type="Gene3D" id="3.40.190.10">
    <property type="entry name" value="Periplasmic binding protein-like II"/>
    <property type="match status" value="2"/>
</dbReference>
<dbReference type="NCBIfam" id="NF009326">
    <property type="entry name" value="PRK12681.1"/>
    <property type="match status" value="1"/>
</dbReference>
<dbReference type="Pfam" id="PF00126">
    <property type="entry name" value="HTH_1"/>
    <property type="match status" value="1"/>
</dbReference>
<dbReference type="InterPro" id="IPR037423">
    <property type="entry name" value="CysB_PBP2"/>
</dbReference>
<dbReference type="Gene3D" id="1.10.10.10">
    <property type="entry name" value="Winged helix-like DNA-binding domain superfamily/Winged helix DNA-binding domain"/>
    <property type="match status" value="1"/>
</dbReference>
<dbReference type="CDD" id="cd08413">
    <property type="entry name" value="PBP2_CysB_like"/>
    <property type="match status" value="1"/>
</dbReference>
<dbReference type="PANTHER" id="PTHR30126">
    <property type="entry name" value="HTH-TYPE TRANSCRIPTIONAL REGULATOR"/>
    <property type="match status" value="1"/>
</dbReference>
<dbReference type="InterPro" id="IPR005119">
    <property type="entry name" value="LysR_subst-bd"/>
</dbReference>
<dbReference type="FunFam" id="1.10.10.10:FF:000001">
    <property type="entry name" value="LysR family transcriptional regulator"/>
    <property type="match status" value="1"/>
</dbReference>
<feature type="domain" description="HTH lysR-type" evidence="5">
    <location>
        <begin position="1"/>
        <end position="57"/>
    </location>
</feature>
<dbReference type="GO" id="GO:0000976">
    <property type="term" value="F:transcription cis-regulatory region binding"/>
    <property type="evidence" value="ECO:0007669"/>
    <property type="project" value="TreeGrafter"/>
</dbReference>
<keyword evidence="2" id="KW-0805">Transcription regulation</keyword>
<keyword evidence="3 6" id="KW-0238">DNA-binding</keyword>
<proteinExistence type="inferred from homology"/>
<dbReference type="EMBL" id="FMWO01000102">
    <property type="protein sequence ID" value="SCZ87062.1"/>
    <property type="molecule type" value="Genomic_DNA"/>
</dbReference>
<dbReference type="SUPFAM" id="SSF53850">
    <property type="entry name" value="Periplasmic binding protein-like II"/>
    <property type="match status" value="1"/>
</dbReference>